<dbReference type="KEGG" id="elim:B2M23_16470"/>
<dbReference type="AlphaFoldDB" id="A0AAC9QWV7"/>
<gene>
    <name evidence="1" type="ORF">B2M23_16470</name>
</gene>
<accession>A0AAC9QWV7</accession>
<dbReference type="Proteomes" id="UP000192391">
    <property type="component" value="Chromosome"/>
</dbReference>
<evidence type="ECO:0000313" key="1">
    <source>
        <dbReference type="EMBL" id="ARD67028.1"/>
    </source>
</evidence>
<dbReference type="Gene3D" id="1.10.1070.20">
    <property type="match status" value="1"/>
</dbReference>
<sequence length="364" mass="42038">MQLNGLLMHKDTVVADIKNNELEIINQGLLPLYLKRNGSLETWIASRAIDAHRPHSRLIKRILRLSAADDCEVALKVNAATITDNWWIKQTAEESLKYKDVRFSVNYFDNLALKGDPDSIERINHPEILTSRSPELTNIGSFEKCWKLENQEWWLYKLSNAFQTFSELFIFEMGSMLGFDMAYFEPWESGTKTLDFTENAKYDFEPAFSLVGEEVDYFTNYTAIHALSPELAQEYLDILACDALFFNFDRHTHNYGFLRDSDTGLYLKMAPNFDNNLALIANGYPSQVSIKRKNDLFINDFLDLLDQTNSTYYLPELSESMIDEAFELVGMNVHYDTIKAFILNGYDRLAKELPTKAAEEEPER</sequence>
<evidence type="ECO:0008006" key="3">
    <source>
        <dbReference type="Google" id="ProtNLM"/>
    </source>
</evidence>
<evidence type="ECO:0000313" key="2">
    <source>
        <dbReference type="Proteomes" id="UP000192391"/>
    </source>
</evidence>
<name>A0AAC9QWV7_EUBLI</name>
<organism evidence="1 2">
    <name type="scientific">Eubacterium limosum</name>
    <dbReference type="NCBI Taxonomy" id="1736"/>
    <lineage>
        <taxon>Bacteria</taxon>
        <taxon>Bacillati</taxon>
        <taxon>Bacillota</taxon>
        <taxon>Clostridia</taxon>
        <taxon>Eubacteriales</taxon>
        <taxon>Eubacteriaceae</taxon>
        <taxon>Eubacterium</taxon>
    </lineage>
</organism>
<proteinExistence type="predicted"/>
<dbReference type="GeneID" id="68363074"/>
<protein>
    <recommendedName>
        <fullName evidence="3">HipA-like C-terminal domain-containing protein</fullName>
    </recommendedName>
</protein>
<dbReference type="RefSeq" id="WP_013380216.1">
    <property type="nucleotide sequence ID" value="NZ_CP019962.1"/>
</dbReference>
<dbReference type="EMBL" id="CP019962">
    <property type="protein sequence ID" value="ARD67028.1"/>
    <property type="molecule type" value="Genomic_DNA"/>
</dbReference>
<reference evidence="2" key="1">
    <citation type="journal article" date="2017" name="Sci. Rep.">
        <title>Determination of the Genome and Primary Transcriptome of Syngas Fermenting Eubacterium limosum ATCC 8486.</title>
        <authorList>
            <person name="Song Y."/>
            <person name="Shin J."/>
            <person name="Jeong Y."/>
            <person name="Jin S."/>
            <person name="Lee J.K."/>
            <person name="Kim D.R."/>
            <person name="Kim S.C."/>
            <person name="Cho S."/>
            <person name="Cho B.K."/>
        </authorList>
    </citation>
    <scope>NUCLEOTIDE SEQUENCE [LARGE SCALE GENOMIC DNA]</scope>
    <source>
        <strain evidence="2">ATCC 8486</strain>
    </source>
</reference>